<comment type="caution">
    <text evidence="2">The sequence shown here is derived from an EMBL/GenBank/DDBJ whole genome shotgun (WGS) entry which is preliminary data.</text>
</comment>
<evidence type="ECO:0000256" key="1">
    <source>
        <dbReference type="SAM" id="MobiDB-lite"/>
    </source>
</evidence>
<feature type="compositionally biased region" description="Basic and acidic residues" evidence="1">
    <location>
        <begin position="399"/>
        <end position="417"/>
    </location>
</feature>
<reference evidence="2" key="1">
    <citation type="submission" date="2020-07" db="EMBL/GenBank/DDBJ databases">
        <title>Draft Genome Sequence of a Deep-Sea Yeast, Naganishia (Cryptococcus) liquefaciens strain N6.</title>
        <authorList>
            <person name="Han Y.W."/>
            <person name="Kajitani R."/>
            <person name="Morimoto H."/>
            <person name="Parhat M."/>
            <person name="Tsubouchi H."/>
            <person name="Bakenova O."/>
            <person name="Ogata M."/>
            <person name="Argunhan B."/>
            <person name="Aoki R."/>
            <person name="Kajiwara S."/>
            <person name="Itoh T."/>
            <person name="Iwasaki H."/>
        </authorList>
    </citation>
    <scope>NUCLEOTIDE SEQUENCE</scope>
    <source>
        <strain evidence="2">N6</strain>
    </source>
</reference>
<feature type="region of interest" description="Disordered" evidence="1">
    <location>
        <begin position="1"/>
        <end position="66"/>
    </location>
</feature>
<evidence type="ECO:0000313" key="2">
    <source>
        <dbReference type="EMBL" id="GHJ83885.1"/>
    </source>
</evidence>
<gene>
    <name evidence="2" type="ORF">NliqN6_0287</name>
</gene>
<evidence type="ECO:0000313" key="3">
    <source>
        <dbReference type="Proteomes" id="UP000620104"/>
    </source>
</evidence>
<keyword evidence="3" id="KW-1185">Reference proteome</keyword>
<proteinExistence type="predicted"/>
<feature type="compositionally biased region" description="Polar residues" evidence="1">
    <location>
        <begin position="208"/>
        <end position="217"/>
    </location>
</feature>
<feature type="compositionally biased region" description="Polar residues" evidence="1">
    <location>
        <begin position="1108"/>
        <end position="1123"/>
    </location>
</feature>
<dbReference type="Proteomes" id="UP000620104">
    <property type="component" value="Unassembled WGS sequence"/>
</dbReference>
<feature type="compositionally biased region" description="Polar residues" evidence="1">
    <location>
        <begin position="1140"/>
        <end position="1159"/>
    </location>
</feature>
<name>A0A8H3TMM9_9TREE</name>
<accession>A0A8H3TMM9</accession>
<dbReference type="EMBL" id="BLZA01000005">
    <property type="protein sequence ID" value="GHJ83885.1"/>
    <property type="molecule type" value="Genomic_DNA"/>
</dbReference>
<feature type="region of interest" description="Disordered" evidence="1">
    <location>
        <begin position="1040"/>
        <end position="1159"/>
    </location>
</feature>
<feature type="region of interest" description="Disordered" evidence="1">
    <location>
        <begin position="519"/>
        <end position="607"/>
    </location>
</feature>
<dbReference type="OrthoDB" id="2594724at2759"/>
<feature type="compositionally biased region" description="Polar residues" evidence="1">
    <location>
        <begin position="13"/>
        <end position="35"/>
    </location>
</feature>
<feature type="region of interest" description="Disordered" evidence="1">
    <location>
        <begin position="397"/>
        <end position="444"/>
    </location>
</feature>
<feature type="region of interest" description="Disordered" evidence="1">
    <location>
        <begin position="324"/>
        <end position="381"/>
    </location>
</feature>
<feature type="compositionally biased region" description="Basic and acidic residues" evidence="1">
    <location>
        <begin position="1053"/>
        <end position="1062"/>
    </location>
</feature>
<dbReference type="AlphaFoldDB" id="A0A8H3TMM9"/>
<feature type="compositionally biased region" description="Acidic residues" evidence="1">
    <location>
        <begin position="1041"/>
        <end position="1052"/>
    </location>
</feature>
<feature type="region of interest" description="Disordered" evidence="1">
    <location>
        <begin position="89"/>
        <end position="284"/>
    </location>
</feature>
<feature type="compositionally biased region" description="Basic and acidic residues" evidence="1">
    <location>
        <begin position="96"/>
        <end position="106"/>
    </location>
</feature>
<feature type="region of interest" description="Disordered" evidence="1">
    <location>
        <begin position="986"/>
        <end position="1011"/>
    </location>
</feature>
<sequence>MGERQPISAFGLQASSSAKKCQATATQRRPNSTSKAVHGILRFKQPAATTPNSVTGPITIDNDDDENVEPVYETAGSWGQEVYSLREYEPSGSYDETFKPPERDSQDETMPTVFRKTRQQPARHAVSKRGLEAFQVEVNGQYTPPATNSRQIRGDRAHTTHAKRQREVDTSHSSDPVETPVAGPSRLRLSSKTPLTARRTASAADPTRMSTKSSQCRMASAPGLIVPSSAKDGEGDAVRQKNWLSKRSGNESTSSRNNGIQTKLTAFVKDKTSGSECRTGDQERNRVDFDLPALAEMIDHPQDEEEFDQSVRFVSMQNKAVGGPFWTSAQDALGPPVPNSKLSRAIVSARPQPRRKKRKSDEVTDEESETTIDPPAAIVAANPSDALLSRLYSHKRFKKQQERRAQGFEDSTSRDADETSSLTSLSKNPSSEAEDEEANVNGAVRLVRGRPGRAMKVVCSSDAEELAQDERLAYAAEKQRQRLQSVSSTVSSVVPDSQPWHVLSASLLERAHFDSEPFTDDCVQPETSKRVGSHLQDVISTDRKALEIDDGPDENMDRYTDTQPGEETEPSTHFPVRVIGREARPFPFPPQGPDIDHESKVPLGRGQSSITISSLRPHEPSQGTTAIPNLAAKARQAVPSLTEDDLETAAIHASRADPLSQQAGDMQQVGSSQESESLDFFRHMRKILPPPTGQTSRPAWSVTVESRPIERDDLFSQSQHFREPMLVAHLKLDKTSTDTKESESLFEERREPSKRVALSPARNISLHGGVDAAAAFEETMLPLTLDTQLHRPGILSPNFQLRRRKPNNNTAAAQLKSAGVQVEPSTPRNMQDIALPQPVGSHQQVASSVTPSRSDIHKSLHRSPESMVENVQTLATWSPLKPDTFKPPAIDCSVNLRALKQDKENLFALEGGMPSQDKRLTVSSDEFVEGTFGPIESLHLLETYHRGYTPRKDSAVEEREKAMPRIPLQSRCAPATRAFPEVDRAWKGAQNGDKTPKSANSQRAIHSKEEAKAQSKLASYGFLKNENVKKVRPVSFHKEFEDEDDLQEDEETDIQKTFDRRSLSPTPRKAVTAGKVMSAVPPPPIDPRMRPAGIKELQRRKAGAASKSEASLKSPQPRNSAQSDGVAAKHANAALEDIVPSSQPSENQQDILNSDSSTDMRYAEGMAEYAAIKKMNA</sequence>
<protein>
    <submittedName>
        <fullName evidence="2">Uncharacterized protein</fullName>
    </submittedName>
</protein>
<feature type="compositionally biased region" description="Polar residues" evidence="1">
    <location>
        <begin position="47"/>
        <end position="56"/>
    </location>
</feature>
<feature type="compositionally biased region" description="Basic and acidic residues" evidence="1">
    <location>
        <begin position="268"/>
        <end position="284"/>
    </location>
</feature>
<organism evidence="2 3">
    <name type="scientific">Naganishia liquefaciens</name>
    <dbReference type="NCBI Taxonomy" id="104408"/>
    <lineage>
        <taxon>Eukaryota</taxon>
        <taxon>Fungi</taxon>
        <taxon>Dikarya</taxon>
        <taxon>Basidiomycota</taxon>
        <taxon>Agaricomycotina</taxon>
        <taxon>Tremellomycetes</taxon>
        <taxon>Filobasidiales</taxon>
        <taxon>Filobasidiaceae</taxon>
        <taxon>Naganishia</taxon>
    </lineage>
</organism>
<feature type="compositionally biased region" description="Polar residues" evidence="1">
    <location>
        <begin position="242"/>
        <end position="264"/>
    </location>
</feature>
<feature type="compositionally biased region" description="Polar residues" evidence="1">
    <location>
        <begin position="138"/>
        <end position="151"/>
    </location>
</feature>